<evidence type="ECO:0000256" key="1">
    <source>
        <dbReference type="ARBA" id="ARBA00004141"/>
    </source>
</evidence>
<feature type="transmembrane region" description="Helical" evidence="6">
    <location>
        <begin position="149"/>
        <end position="169"/>
    </location>
</feature>
<feature type="transmembrane region" description="Helical" evidence="6">
    <location>
        <begin position="92"/>
        <end position="116"/>
    </location>
</feature>
<dbReference type="EMBL" id="FZNY01000001">
    <property type="protein sequence ID" value="SNR49629.1"/>
    <property type="molecule type" value="Genomic_DNA"/>
</dbReference>
<dbReference type="GO" id="GO:0016020">
    <property type="term" value="C:membrane"/>
    <property type="evidence" value="ECO:0007669"/>
    <property type="project" value="UniProtKB-SubCell"/>
</dbReference>
<feature type="transmembrane region" description="Helical" evidence="6">
    <location>
        <begin position="7"/>
        <end position="25"/>
    </location>
</feature>
<feature type="domain" description="EamA" evidence="7">
    <location>
        <begin position="150"/>
        <end position="288"/>
    </location>
</feature>
<feature type="transmembrane region" description="Helical" evidence="6">
    <location>
        <begin position="31"/>
        <end position="53"/>
    </location>
</feature>
<keyword evidence="5 6" id="KW-0472">Membrane</keyword>
<feature type="domain" description="EamA" evidence="7">
    <location>
        <begin position="9"/>
        <end position="136"/>
    </location>
</feature>
<keyword evidence="3 6" id="KW-0812">Transmembrane</keyword>
<evidence type="ECO:0000313" key="9">
    <source>
        <dbReference type="Proteomes" id="UP000198379"/>
    </source>
</evidence>
<evidence type="ECO:0000256" key="6">
    <source>
        <dbReference type="SAM" id="Phobius"/>
    </source>
</evidence>
<evidence type="ECO:0000256" key="3">
    <source>
        <dbReference type="ARBA" id="ARBA00022692"/>
    </source>
</evidence>
<proteinExistence type="inferred from homology"/>
<keyword evidence="9" id="KW-1185">Reference proteome</keyword>
<sequence>MQNSTLKWIYLVVLSIIWGSSFILIKKGLVGLTPIQLGALRILFTAFFLLLIGWKSLRTIKKAEWKWIIISGVLGTGLPVFLFAYAETEIDSAIAAILNSSVPLLTLLLGLTLFGATFLKRQLLGVLVGLSGATALILIGASINPSQNYWYALLVISAGVMYAFNVNIIKKYMQDISAIAIATGNFIFLIPPALVLLVYSDFFNQELLRSQEVQLSLGYIVILALFGTAMAKVMFNKLVQISNPVFASSVTYLMPIISVMWGVLDDEKFTIWQFFASLVIIVGVYLVNKKTKTT</sequence>
<name>A0A238WVH5_9FLAO</name>
<dbReference type="AlphaFoldDB" id="A0A238WVH5"/>
<dbReference type="PANTHER" id="PTHR32322">
    <property type="entry name" value="INNER MEMBRANE TRANSPORTER"/>
    <property type="match status" value="1"/>
</dbReference>
<dbReference type="Proteomes" id="UP000198379">
    <property type="component" value="Unassembled WGS sequence"/>
</dbReference>
<protein>
    <submittedName>
        <fullName evidence="8">EamA domain-containing membrane protein RarD</fullName>
    </submittedName>
</protein>
<dbReference type="InterPro" id="IPR000620">
    <property type="entry name" value="EamA_dom"/>
</dbReference>
<gene>
    <name evidence="8" type="ORF">SAMN06265376_1011452</name>
</gene>
<evidence type="ECO:0000256" key="4">
    <source>
        <dbReference type="ARBA" id="ARBA00022989"/>
    </source>
</evidence>
<dbReference type="RefSeq" id="WP_089370705.1">
    <property type="nucleotide sequence ID" value="NZ_BMEP01000003.1"/>
</dbReference>
<feature type="transmembrane region" description="Helical" evidence="6">
    <location>
        <begin position="176"/>
        <end position="199"/>
    </location>
</feature>
<feature type="transmembrane region" description="Helical" evidence="6">
    <location>
        <begin position="270"/>
        <end position="288"/>
    </location>
</feature>
<evidence type="ECO:0000256" key="5">
    <source>
        <dbReference type="ARBA" id="ARBA00023136"/>
    </source>
</evidence>
<dbReference type="InterPro" id="IPR050638">
    <property type="entry name" value="AA-Vitamin_Transporters"/>
</dbReference>
<keyword evidence="4 6" id="KW-1133">Transmembrane helix</keyword>
<feature type="transmembrane region" description="Helical" evidence="6">
    <location>
        <begin position="245"/>
        <end position="264"/>
    </location>
</feature>
<comment type="subcellular location">
    <subcellularLocation>
        <location evidence="1">Membrane</location>
        <topology evidence="1">Multi-pass membrane protein</topology>
    </subcellularLocation>
</comment>
<dbReference type="Pfam" id="PF00892">
    <property type="entry name" value="EamA"/>
    <property type="match status" value="2"/>
</dbReference>
<accession>A0A238WVH5</accession>
<dbReference type="SUPFAM" id="SSF103481">
    <property type="entry name" value="Multidrug resistance efflux transporter EmrE"/>
    <property type="match status" value="2"/>
</dbReference>
<feature type="transmembrane region" description="Helical" evidence="6">
    <location>
        <begin position="123"/>
        <end position="143"/>
    </location>
</feature>
<comment type="similarity">
    <text evidence="2">Belongs to the EamA transporter family.</text>
</comment>
<evidence type="ECO:0000259" key="7">
    <source>
        <dbReference type="Pfam" id="PF00892"/>
    </source>
</evidence>
<evidence type="ECO:0000256" key="2">
    <source>
        <dbReference type="ARBA" id="ARBA00007362"/>
    </source>
</evidence>
<feature type="transmembrane region" description="Helical" evidence="6">
    <location>
        <begin position="65"/>
        <end position="86"/>
    </location>
</feature>
<organism evidence="8 9">
    <name type="scientific">Dokdonia pacifica</name>
    <dbReference type="NCBI Taxonomy" id="1627892"/>
    <lineage>
        <taxon>Bacteria</taxon>
        <taxon>Pseudomonadati</taxon>
        <taxon>Bacteroidota</taxon>
        <taxon>Flavobacteriia</taxon>
        <taxon>Flavobacteriales</taxon>
        <taxon>Flavobacteriaceae</taxon>
        <taxon>Dokdonia</taxon>
    </lineage>
</organism>
<reference evidence="8 9" key="1">
    <citation type="submission" date="2017-06" db="EMBL/GenBank/DDBJ databases">
        <authorList>
            <person name="Kim H.J."/>
            <person name="Triplett B.A."/>
        </authorList>
    </citation>
    <scope>NUCLEOTIDE SEQUENCE [LARGE SCALE GENOMIC DNA]</scope>
    <source>
        <strain evidence="8 9">DSM 25597</strain>
    </source>
</reference>
<feature type="transmembrane region" description="Helical" evidence="6">
    <location>
        <begin position="214"/>
        <end position="233"/>
    </location>
</feature>
<dbReference type="InterPro" id="IPR037185">
    <property type="entry name" value="EmrE-like"/>
</dbReference>
<evidence type="ECO:0000313" key="8">
    <source>
        <dbReference type="EMBL" id="SNR49629.1"/>
    </source>
</evidence>
<dbReference type="PANTHER" id="PTHR32322:SF2">
    <property type="entry name" value="EAMA DOMAIN-CONTAINING PROTEIN"/>
    <property type="match status" value="1"/>
</dbReference>
<dbReference type="OrthoDB" id="1117213at2"/>